<dbReference type="PANTHER" id="PTHR35372">
    <property type="entry name" value="ATP BINDING PROTEIN-RELATED"/>
    <property type="match status" value="1"/>
</dbReference>
<dbReference type="PROSITE" id="PS51206">
    <property type="entry name" value="SF3_HELICASE_1"/>
    <property type="match status" value="1"/>
</dbReference>
<organism evidence="5">
    <name type="scientific">viral metagenome</name>
    <dbReference type="NCBI Taxonomy" id="1070528"/>
    <lineage>
        <taxon>unclassified sequences</taxon>
        <taxon>metagenomes</taxon>
        <taxon>organismal metagenomes</taxon>
    </lineage>
</organism>
<dbReference type="AlphaFoldDB" id="A0A6M3IIF7"/>
<accession>A0A6M3IIF7</accession>
<dbReference type="SUPFAM" id="SSF52540">
    <property type="entry name" value="P-loop containing nucleoside triphosphate hydrolases"/>
    <property type="match status" value="1"/>
</dbReference>
<dbReference type="Pfam" id="PF19263">
    <property type="entry name" value="DUF5906"/>
    <property type="match status" value="1"/>
</dbReference>
<dbReference type="EMBL" id="MT141242">
    <property type="protein sequence ID" value="QJA56857.1"/>
    <property type="molecule type" value="Genomic_DNA"/>
</dbReference>
<evidence type="ECO:0000313" key="5">
    <source>
        <dbReference type="EMBL" id="QJA56857.1"/>
    </source>
</evidence>
<evidence type="ECO:0000256" key="3">
    <source>
        <dbReference type="ARBA" id="ARBA00022840"/>
    </source>
</evidence>
<reference evidence="5" key="1">
    <citation type="submission" date="2020-03" db="EMBL/GenBank/DDBJ databases">
        <title>The deep terrestrial virosphere.</title>
        <authorList>
            <person name="Holmfeldt K."/>
            <person name="Nilsson E."/>
            <person name="Simone D."/>
            <person name="Lopez-Fernandez M."/>
            <person name="Wu X."/>
            <person name="de Brujin I."/>
            <person name="Lundin D."/>
            <person name="Andersson A."/>
            <person name="Bertilsson S."/>
            <person name="Dopson M."/>
        </authorList>
    </citation>
    <scope>NUCLEOTIDE SEQUENCE</scope>
    <source>
        <strain evidence="5">MM415B01782</strain>
    </source>
</reference>
<dbReference type="InterPro" id="IPR045455">
    <property type="entry name" value="NrS-1_pol-like_helicase"/>
</dbReference>
<dbReference type="InterPro" id="IPR014818">
    <property type="entry name" value="Phage/plasmid_primase_P4_C"/>
</dbReference>
<dbReference type="PANTHER" id="PTHR35372:SF2">
    <property type="entry name" value="SF3 HELICASE DOMAIN-CONTAINING PROTEIN"/>
    <property type="match status" value="1"/>
</dbReference>
<keyword evidence="1" id="KW-0547">Nucleotide-binding</keyword>
<protein>
    <submittedName>
        <fullName evidence="5">Putative DNA primase</fullName>
    </submittedName>
</protein>
<feature type="domain" description="SF3 helicase" evidence="4">
    <location>
        <begin position="178"/>
        <end position="337"/>
    </location>
</feature>
<dbReference type="SMART" id="SM00885">
    <property type="entry name" value="D5_N"/>
    <property type="match status" value="1"/>
</dbReference>
<dbReference type="GO" id="GO:0016787">
    <property type="term" value="F:hydrolase activity"/>
    <property type="evidence" value="ECO:0007669"/>
    <property type="project" value="UniProtKB-KW"/>
</dbReference>
<gene>
    <name evidence="5" type="ORF">MM415B01782_0001</name>
</gene>
<dbReference type="InterPro" id="IPR027417">
    <property type="entry name" value="P-loop_NTPase"/>
</dbReference>
<dbReference type="InterPro" id="IPR006500">
    <property type="entry name" value="Helicase_put_C_phage/plasmid"/>
</dbReference>
<dbReference type="InterPro" id="IPR051620">
    <property type="entry name" value="ORF904-like_C"/>
</dbReference>
<dbReference type="NCBIfam" id="TIGR01613">
    <property type="entry name" value="primase_Cterm"/>
    <property type="match status" value="1"/>
</dbReference>
<proteinExistence type="predicted"/>
<dbReference type="Gene3D" id="3.40.50.300">
    <property type="entry name" value="P-loop containing nucleotide triphosphate hydrolases"/>
    <property type="match status" value="1"/>
</dbReference>
<keyword evidence="3" id="KW-0067">ATP-binding</keyword>
<sequence>MIAVETIYQQTESGNASMFADMFHDKVRYVLSLKEWIAWNGKKWDRVGGELTVRGYVQGVGLKRFHEIKDKTNSTEQSVASRFWVNTVSANGIEHVVQIAKTIPKMKVSPGDLDKDIYLLNVQDGTIDMRTGKLKPHDPNDMITQIANVSFLPNKEHIPIPKWEKSLKDWHPRGGEDGTWDYLQELMGLCCTGDISSRCMPIFWGEGRNGKNAFLDTFLLMLGDYATVAPRTLISARAENQHPTEIASLWKKRLVLASEPKKGCTLRTDMIKSLTGDNLIRARFMYKEFFDFAPTHKMIMMTNHLPRVQETEDAIWDRLHKLPWLTRIPRERQIPDYANTYLREEWPGILRWAIQGFLRLQSRKPPMLMLTKLIEHETTDYRTEQNPARTFVESLFIVGAGLFTPSSTMNKLFSDWVGDYQFGENVATKHDLDCCLRDLGCVNKIRRTGNDVVRGWYNIGIRSDVQNTR</sequence>
<name>A0A6M3IIF7_9ZZZZ</name>
<dbReference type="Pfam" id="PF08706">
    <property type="entry name" value="D5_N"/>
    <property type="match status" value="1"/>
</dbReference>
<keyword evidence="2" id="KW-0378">Hydrolase</keyword>
<dbReference type="GO" id="GO:0005524">
    <property type="term" value="F:ATP binding"/>
    <property type="evidence" value="ECO:0007669"/>
    <property type="project" value="UniProtKB-KW"/>
</dbReference>
<evidence type="ECO:0000256" key="1">
    <source>
        <dbReference type="ARBA" id="ARBA00022741"/>
    </source>
</evidence>
<evidence type="ECO:0000259" key="4">
    <source>
        <dbReference type="PROSITE" id="PS51206"/>
    </source>
</evidence>
<evidence type="ECO:0000256" key="2">
    <source>
        <dbReference type="ARBA" id="ARBA00022801"/>
    </source>
</evidence>
<dbReference type="InterPro" id="IPR014015">
    <property type="entry name" value="Helicase_SF3_DNA-vir"/>
</dbReference>